<sequence>MRGERERMLSRHLPGSASRQFTGQPCSSPTAQAPSATWLLTTWPSPETKRGATPTDSVPALEMTVGRTTQARGRRVCSR</sequence>
<evidence type="ECO:0000313" key="2">
    <source>
        <dbReference type="EMBL" id="GHG75755.1"/>
    </source>
</evidence>
<feature type="region of interest" description="Disordered" evidence="1">
    <location>
        <begin position="1"/>
        <end position="79"/>
    </location>
</feature>
<dbReference type="Proteomes" id="UP000619355">
    <property type="component" value="Unassembled WGS sequence"/>
</dbReference>
<gene>
    <name evidence="2" type="ORF">GCM10018980_73370</name>
</gene>
<dbReference type="AlphaFoldDB" id="A0A919F3K7"/>
<proteinExistence type="predicted"/>
<keyword evidence="3" id="KW-1185">Reference proteome</keyword>
<reference evidence="3" key="1">
    <citation type="journal article" date="2019" name="Int. J. Syst. Evol. Microbiol.">
        <title>The Global Catalogue of Microorganisms (GCM) 10K type strain sequencing project: providing services to taxonomists for standard genome sequencing and annotation.</title>
        <authorList>
            <consortium name="The Broad Institute Genomics Platform"/>
            <consortium name="The Broad Institute Genome Sequencing Center for Infectious Disease"/>
            <person name="Wu L."/>
            <person name="Ma J."/>
        </authorList>
    </citation>
    <scope>NUCLEOTIDE SEQUENCE [LARGE SCALE GENOMIC DNA]</scope>
    <source>
        <strain evidence="3">JCM 4253</strain>
    </source>
</reference>
<dbReference type="EMBL" id="BNBF01000039">
    <property type="protein sequence ID" value="GHG75755.1"/>
    <property type="molecule type" value="Genomic_DNA"/>
</dbReference>
<protein>
    <submittedName>
        <fullName evidence="2">Uncharacterized protein</fullName>
    </submittedName>
</protein>
<evidence type="ECO:0000313" key="3">
    <source>
        <dbReference type="Proteomes" id="UP000619355"/>
    </source>
</evidence>
<organism evidence="2 3">
    <name type="scientific">Streptomyces capoamus</name>
    <dbReference type="NCBI Taxonomy" id="68183"/>
    <lineage>
        <taxon>Bacteria</taxon>
        <taxon>Bacillati</taxon>
        <taxon>Actinomycetota</taxon>
        <taxon>Actinomycetes</taxon>
        <taxon>Kitasatosporales</taxon>
        <taxon>Streptomycetaceae</taxon>
        <taxon>Streptomyces</taxon>
    </lineage>
</organism>
<feature type="compositionally biased region" description="Polar residues" evidence="1">
    <location>
        <begin position="17"/>
        <end position="45"/>
    </location>
</feature>
<name>A0A919F3K7_9ACTN</name>
<accession>A0A919F3K7</accession>
<comment type="caution">
    <text evidence="2">The sequence shown here is derived from an EMBL/GenBank/DDBJ whole genome shotgun (WGS) entry which is preliminary data.</text>
</comment>
<evidence type="ECO:0000256" key="1">
    <source>
        <dbReference type="SAM" id="MobiDB-lite"/>
    </source>
</evidence>